<dbReference type="InterPro" id="IPR050574">
    <property type="entry name" value="HPF/YfiA_ribosome-assoc"/>
</dbReference>
<evidence type="ECO:0000256" key="1">
    <source>
        <dbReference type="ARBA" id="ARBA00022845"/>
    </source>
</evidence>
<organism evidence="3 4">
    <name type="scientific">Castilleja foliolosa</name>
    <dbReference type="NCBI Taxonomy" id="1961234"/>
    <lineage>
        <taxon>Eukaryota</taxon>
        <taxon>Viridiplantae</taxon>
        <taxon>Streptophyta</taxon>
        <taxon>Embryophyta</taxon>
        <taxon>Tracheophyta</taxon>
        <taxon>Spermatophyta</taxon>
        <taxon>Magnoliopsida</taxon>
        <taxon>eudicotyledons</taxon>
        <taxon>Gunneridae</taxon>
        <taxon>Pentapetalae</taxon>
        <taxon>asterids</taxon>
        <taxon>lamiids</taxon>
        <taxon>Lamiales</taxon>
        <taxon>Orobanchaceae</taxon>
        <taxon>Pedicularideae</taxon>
        <taxon>Castillejinae</taxon>
        <taxon>Castilleja</taxon>
    </lineage>
</organism>
<evidence type="ECO:0000313" key="3">
    <source>
        <dbReference type="EMBL" id="KAL3651258.1"/>
    </source>
</evidence>
<dbReference type="InterPro" id="IPR036567">
    <property type="entry name" value="RHF-like"/>
</dbReference>
<keyword evidence="4" id="KW-1185">Reference proteome</keyword>
<keyword evidence="1" id="KW-0810">Translation regulation</keyword>
<dbReference type="InterPro" id="IPR003489">
    <property type="entry name" value="RHF/RaiA"/>
</dbReference>
<dbReference type="InterPro" id="IPR032528">
    <property type="entry name" value="Ribosom_S30AE_C"/>
</dbReference>
<dbReference type="Pfam" id="PF02482">
    <property type="entry name" value="Ribosomal_S30AE"/>
    <property type="match status" value="1"/>
</dbReference>
<dbReference type="EMBL" id="JAVIJP010000006">
    <property type="protein sequence ID" value="KAL3651258.1"/>
    <property type="molecule type" value="Genomic_DNA"/>
</dbReference>
<dbReference type="PANTHER" id="PTHR33231:SF1">
    <property type="entry name" value="30S RIBOSOMAL PROTEIN"/>
    <property type="match status" value="1"/>
</dbReference>
<dbReference type="SUPFAM" id="SSF69754">
    <property type="entry name" value="Ribosome binding protein Y (YfiA homologue)"/>
    <property type="match status" value="1"/>
</dbReference>
<comment type="caution">
    <text evidence="3">The sequence shown here is derived from an EMBL/GenBank/DDBJ whole genome shotgun (WGS) entry which is preliminary data.</text>
</comment>
<dbReference type="GO" id="GO:0006417">
    <property type="term" value="P:regulation of translation"/>
    <property type="evidence" value="ECO:0007669"/>
    <property type="project" value="UniProtKB-KW"/>
</dbReference>
<dbReference type="Pfam" id="PF16321">
    <property type="entry name" value="Ribosom_S30AE_C"/>
    <property type="match status" value="1"/>
</dbReference>
<dbReference type="FunFam" id="3.30.160.100:FF:000006">
    <property type="entry name" value="Ribosome-binding factor PSRP1, chloroplastic"/>
    <property type="match status" value="1"/>
</dbReference>
<dbReference type="NCBIfam" id="TIGR00741">
    <property type="entry name" value="yfiA"/>
    <property type="match status" value="1"/>
</dbReference>
<accession>A0ABD3EA83</accession>
<dbReference type="Gene3D" id="3.30.160.100">
    <property type="entry name" value="Ribosome hibernation promotion factor-like"/>
    <property type="match status" value="1"/>
</dbReference>
<dbReference type="Gene3D" id="3.30.505.50">
    <property type="entry name" value="Sigma 54 modulation/S30EA ribosomal protein, C-terminal domain"/>
    <property type="match status" value="1"/>
</dbReference>
<dbReference type="FunFam" id="3.30.505.50:FF:000003">
    <property type="entry name" value="ribosome-binding factor PSRP1, chloroplastic"/>
    <property type="match status" value="1"/>
</dbReference>
<dbReference type="Proteomes" id="UP001632038">
    <property type="component" value="Unassembled WGS sequence"/>
</dbReference>
<dbReference type="AlphaFoldDB" id="A0ABD3EA83"/>
<sequence>MATLYISLSMQKSFNQHHHVSCASSPGLLSTSHCSINVQPFSLSSQKSSFMGLGFKSHEMGFLKNGVKLKPPLGIQMSWDGPLTSVKLILQGKNFQLSPTVKSYVEKKLGRAIQKHSHLVREVDVMLSLRGGEFGRGPVMRRCEVTVFTKKHGVIRAEEDTGSLYGSINLVSTITQKKLRKIKEKDSDHGRHMKGFYRLRVREPGPINITKDEDEVSDEGGENEDIIDEIVRTKYFDMPPLTVAEAIEQMENVDHDFYGFRNEETGEVNILYKREAGGYGLIIPNEDDETKELDRLVLGSAKN</sequence>
<dbReference type="CDD" id="cd00552">
    <property type="entry name" value="RaiA"/>
    <property type="match status" value="1"/>
</dbReference>
<dbReference type="InterPro" id="IPR038416">
    <property type="entry name" value="Ribosom_S30AE_C_sf"/>
</dbReference>
<evidence type="ECO:0000259" key="2">
    <source>
        <dbReference type="Pfam" id="PF16321"/>
    </source>
</evidence>
<protein>
    <submittedName>
        <fullName evidence="3">Ribosome-binding factor psrp1, chloroplastic</fullName>
    </submittedName>
</protein>
<name>A0ABD3EA83_9LAMI</name>
<proteinExistence type="predicted"/>
<gene>
    <name evidence="3" type="primary">PSRP1_1</name>
    <name evidence="3" type="ORF">CASFOL_004260</name>
</gene>
<evidence type="ECO:0000313" key="4">
    <source>
        <dbReference type="Proteomes" id="UP001632038"/>
    </source>
</evidence>
<feature type="domain" description="Sigma 54 modulation/S30EA ribosomal protein C-terminal" evidence="2">
    <location>
        <begin position="228"/>
        <end position="281"/>
    </location>
</feature>
<reference evidence="4" key="1">
    <citation type="journal article" date="2024" name="IScience">
        <title>Strigolactones Initiate the Formation of Haustorium-like Structures in Castilleja.</title>
        <authorList>
            <person name="Buerger M."/>
            <person name="Peterson D."/>
            <person name="Chory J."/>
        </authorList>
    </citation>
    <scope>NUCLEOTIDE SEQUENCE [LARGE SCALE GENOMIC DNA]</scope>
</reference>
<dbReference type="PANTHER" id="PTHR33231">
    <property type="entry name" value="30S RIBOSOMAL PROTEIN"/>
    <property type="match status" value="1"/>
</dbReference>